<feature type="transmembrane region" description="Helical" evidence="1">
    <location>
        <begin position="36"/>
        <end position="55"/>
    </location>
</feature>
<keyword evidence="1" id="KW-0472">Membrane</keyword>
<proteinExistence type="predicted"/>
<evidence type="ECO:0000313" key="3">
    <source>
        <dbReference type="Proteomes" id="UP000287352"/>
    </source>
</evidence>
<comment type="caution">
    <text evidence="2">The sequence shown here is derived from an EMBL/GenBank/DDBJ whole genome shotgun (WGS) entry which is preliminary data.</text>
</comment>
<organism evidence="2 3">
    <name type="scientific">Tengunoibacter tsumagoiensis</name>
    <dbReference type="NCBI Taxonomy" id="2014871"/>
    <lineage>
        <taxon>Bacteria</taxon>
        <taxon>Bacillati</taxon>
        <taxon>Chloroflexota</taxon>
        <taxon>Ktedonobacteria</taxon>
        <taxon>Ktedonobacterales</taxon>
        <taxon>Dictyobacteraceae</taxon>
        <taxon>Tengunoibacter</taxon>
    </lineage>
</organism>
<sequence>MYVNVLLIENQSVYVYIGSMNGKNVYVNGTWTKMKYVYVYGFGLLLITSLVNVNVT</sequence>
<evidence type="ECO:0000256" key="1">
    <source>
        <dbReference type="SAM" id="Phobius"/>
    </source>
</evidence>
<keyword evidence="3" id="KW-1185">Reference proteome</keyword>
<dbReference type="AlphaFoldDB" id="A0A402A630"/>
<protein>
    <submittedName>
        <fullName evidence="2">Uncharacterized protein</fullName>
    </submittedName>
</protein>
<dbReference type="Proteomes" id="UP000287352">
    <property type="component" value="Unassembled WGS sequence"/>
</dbReference>
<dbReference type="EMBL" id="BIFR01000002">
    <property type="protein sequence ID" value="GCE14465.1"/>
    <property type="molecule type" value="Genomic_DNA"/>
</dbReference>
<reference evidence="3" key="1">
    <citation type="submission" date="2018-12" db="EMBL/GenBank/DDBJ databases">
        <title>Tengunoibacter tsumagoiensis gen. nov., sp. nov., Dictyobacter kobayashii sp. nov., D. alpinus sp. nov., and D. joshuensis sp. nov. and description of Dictyobacteraceae fam. nov. within the order Ktedonobacterales isolated from Tengu-no-mugimeshi.</title>
        <authorList>
            <person name="Wang C.M."/>
            <person name="Zheng Y."/>
            <person name="Sakai Y."/>
            <person name="Toyoda A."/>
            <person name="Minakuchi Y."/>
            <person name="Abe K."/>
            <person name="Yokota A."/>
            <person name="Yabe S."/>
        </authorList>
    </citation>
    <scope>NUCLEOTIDE SEQUENCE [LARGE SCALE GENOMIC DNA]</scope>
    <source>
        <strain evidence="3">Uno3</strain>
    </source>
</reference>
<accession>A0A402A630</accession>
<keyword evidence="1" id="KW-1133">Transmembrane helix</keyword>
<evidence type="ECO:0000313" key="2">
    <source>
        <dbReference type="EMBL" id="GCE14465.1"/>
    </source>
</evidence>
<name>A0A402A630_9CHLR</name>
<keyword evidence="1" id="KW-0812">Transmembrane</keyword>
<gene>
    <name evidence="2" type="ORF">KTT_43240</name>
</gene>